<feature type="transmembrane region" description="Helical" evidence="1">
    <location>
        <begin position="137"/>
        <end position="162"/>
    </location>
</feature>
<dbReference type="EMBL" id="CAFZ01000265">
    <property type="protein sequence ID" value="CCA73936.1"/>
    <property type="molecule type" value="Genomic_DNA"/>
</dbReference>
<comment type="caution">
    <text evidence="2">The sequence shown here is derived from an EMBL/GenBank/DDBJ whole genome shotgun (WGS) entry which is preliminary data.</text>
</comment>
<dbReference type="HOGENOM" id="CLU_874686_0_0_1"/>
<dbReference type="OrthoDB" id="2638860at2759"/>
<feature type="transmembrane region" description="Helical" evidence="1">
    <location>
        <begin position="21"/>
        <end position="42"/>
    </location>
</feature>
<protein>
    <recommendedName>
        <fullName evidence="4">G-protein coupled receptors family 2 profile 2 domain-containing protein</fullName>
    </recommendedName>
</protein>
<reference evidence="2 3" key="1">
    <citation type="journal article" date="2011" name="PLoS Pathog.">
        <title>Endophytic Life Strategies Decoded by Genome and Transcriptome Analyses of the Mutualistic Root Symbiont Piriformospora indica.</title>
        <authorList>
            <person name="Zuccaro A."/>
            <person name="Lahrmann U."/>
            <person name="Guldener U."/>
            <person name="Langen G."/>
            <person name="Pfiffi S."/>
            <person name="Biedenkopf D."/>
            <person name="Wong P."/>
            <person name="Samans B."/>
            <person name="Grimm C."/>
            <person name="Basiewicz M."/>
            <person name="Murat C."/>
            <person name="Martin F."/>
            <person name="Kogel K.H."/>
        </authorList>
    </citation>
    <scope>NUCLEOTIDE SEQUENCE [LARGE SCALE GENOMIC DNA]</scope>
    <source>
        <strain evidence="2 3">DSM 11827</strain>
    </source>
</reference>
<keyword evidence="1" id="KW-0472">Membrane</keyword>
<gene>
    <name evidence="2" type="ORF">PIIN_07889</name>
</gene>
<feature type="transmembrane region" description="Helical" evidence="1">
    <location>
        <begin position="54"/>
        <end position="79"/>
    </location>
</feature>
<evidence type="ECO:0000313" key="2">
    <source>
        <dbReference type="EMBL" id="CCA73936.1"/>
    </source>
</evidence>
<feature type="transmembrane region" description="Helical" evidence="1">
    <location>
        <begin position="183"/>
        <end position="203"/>
    </location>
</feature>
<name>G4TRJ3_SERID</name>
<feature type="transmembrane region" description="Helical" evidence="1">
    <location>
        <begin position="91"/>
        <end position="117"/>
    </location>
</feature>
<keyword evidence="1" id="KW-0812">Transmembrane</keyword>
<dbReference type="InParanoid" id="G4TRJ3"/>
<dbReference type="AlphaFoldDB" id="G4TRJ3"/>
<dbReference type="Proteomes" id="UP000007148">
    <property type="component" value="Unassembled WGS sequence"/>
</dbReference>
<evidence type="ECO:0008006" key="4">
    <source>
        <dbReference type="Google" id="ProtNLM"/>
    </source>
</evidence>
<keyword evidence="1" id="KW-1133">Transmembrane helix</keyword>
<organism evidence="2 3">
    <name type="scientific">Serendipita indica (strain DSM 11827)</name>
    <name type="common">Root endophyte fungus</name>
    <name type="synonym">Piriformospora indica</name>
    <dbReference type="NCBI Taxonomy" id="1109443"/>
    <lineage>
        <taxon>Eukaryota</taxon>
        <taxon>Fungi</taxon>
        <taxon>Dikarya</taxon>
        <taxon>Basidiomycota</taxon>
        <taxon>Agaricomycotina</taxon>
        <taxon>Agaricomycetes</taxon>
        <taxon>Sebacinales</taxon>
        <taxon>Serendipitaceae</taxon>
        <taxon>Serendipita</taxon>
    </lineage>
</organism>
<evidence type="ECO:0000313" key="3">
    <source>
        <dbReference type="Proteomes" id="UP000007148"/>
    </source>
</evidence>
<accession>G4TRJ3</accession>
<keyword evidence="3" id="KW-1185">Reference proteome</keyword>
<sequence length="318" mass="36270">MLTLSSTERSWIWSNKVTLTKVLFLINRYSAPIVMLAEIIQFSGRVTLSDDICVIWLFFEALWQSLSALIVQFLLGLRMSAIWGSRPWTKFVLYGGCLVCAGASITSISVALAHVASTYVYSPQLRICYTTESLGPWLWGAFFLPIMLFDLLIFLLTIWHAALGRVEHRRKGSLTYMMWRDGAIYFALIFASELACVVVSAIWGFNKTMIFKFAVWTIQNVVISHMTLNLVEASQRPTKHEPERSSSFTTKWTSRFSKPLWIPHRVWVACRICELPTLTTHNPTERITESARDESYAVDADADVSNARHGRYMVATLY</sequence>
<evidence type="ECO:0000256" key="1">
    <source>
        <dbReference type="SAM" id="Phobius"/>
    </source>
</evidence>
<proteinExistence type="predicted"/>